<accession>A0A2R6XFK0</accession>
<dbReference type="AlphaFoldDB" id="A0A2R6XFK0"/>
<name>A0A2R6XFK0_MARPO</name>
<keyword evidence="2" id="KW-1185">Reference proteome</keyword>
<proteinExistence type="predicted"/>
<dbReference type="EMBL" id="KZ772689">
    <property type="protein sequence ID" value="PTQ44883.1"/>
    <property type="molecule type" value="Genomic_DNA"/>
</dbReference>
<protein>
    <submittedName>
        <fullName evidence="1">Uncharacterized protein</fullName>
    </submittedName>
</protein>
<dbReference type="Proteomes" id="UP000244005">
    <property type="component" value="Unassembled WGS sequence"/>
</dbReference>
<evidence type="ECO:0000313" key="2">
    <source>
        <dbReference type="Proteomes" id="UP000244005"/>
    </source>
</evidence>
<reference evidence="2" key="1">
    <citation type="journal article" date="2017" name="Cell">
        <title>Insights into land plant evolution garnered from the Marchantia polymorpha genome.</title>
        <authorList>
            <person name="Bowman J.L."/>
            <person name="Kohchi T."/>
            <person name="Yamato K.T."/>
            <person name="Jenkins J."/>
            <person name="Shu S."/>
            <person name="Ishizaki K."/>
            <person name="Yamaoka S."/>
            <person name="Nishihama R."/>
            <person name="Nakamura Y."/>
            <person name="Berger F."/>
            <person name="Adam C."/>
            <person name="Aki S.S."/>
            <person name="Althoff F."/>
            <person name="Araki T."/>
            <person name="Arteaga-Vazquez M.A."/>
            <person name="Balasubrmanian S."/>
            <person name="Barry K."/>
            <person name="Bauer D."/>
            <person name="Boehm C.R."/>
            <person name="Briginshaw L."/>
            <person name="Caballero-Perez J."/>
            <person name="Catarino B."/>
            <person name="Chen F."/>
            <person name="Chiyoda S."/>
            <person name="Chovatia M."/>
            <person name="Davies K.M."/>
            <person name="Delmans M."/>
            <person name="Demura T."/>
            <person name="Dierschke T."/>
            <person name="Dolan L."/>
            <person name="Dorantes-Acosta A.E."/>
            <person name="Eklund D.M."/>
            <person name="Florent S.N."/>
            <person name="Flores-Sandoval E."/>
            <person name="Fujiyama A."/>
            <person name="Fukuzawa H."/>
            <person name="Galik B."/>
            <person name="Grimanelli D."/>
            <person name="Grimwood J."/>
            <person name="Grossniklaus U."/>
            <person name="Hamada T."/>
            <person name="Haseloff J."/>
            <person name="Hetherington A.J."/>
            <person name="Higo A."/>
            <person name="Hirakawa Y."/>
            <person name="Hundley H.N."/>
            <person name="Ikeda Y."/>
            <person name="Inoue K."/>
            <person name="Inoue S.I."/>
            <person name="Ishida S."/>
            <person name="Jia Q."/>
            <person name="Kakita M."/>
            <person name="Kanazawa T."/>
            <person name="Kawai Y."/>
            <person name="Kawashima T."/>
            <person name="Kennedy M."/>
            <person name="Kinose K."/>
            <person name="Kinoshita T."/>
            <person name="Kohara Y."/>
            <person name="Koide E."/>
            <person name="Komatsu K."/>
            <person name="Kopischke S."/>
            <person name="Kubo M."/>
            <person name="Kyozuka J."/>
            <person name="Lagercrantz U."/>
            <person name="Lin S.S."/>
            <person name="Lindquist E."/>
            <person name="Lipzen A.M."/>
            <person name="Lu C.W."/>
            <person name="De Luna E."/>
            <person name="Martienssen R.A."/>
            <person name="Minamino N."/>
            <person name="Mizutani M."/>
            <person name="Mizutani M."/>
            <person name="Mochizuki N."/>
            <person name="Monte I."/>
            <person name="Mosher R."/>
            <person name="Nagasaki H."/>
            <person name="Nakagami H."/>
            <person name="Naramoto S."/>
            <person name="Nishitani K."/>
            <person name="Ohtani M."/>
            <person name="Okamoto T."/>
            <person name="Okumura M."/>
            <person name="Phillips J."/>
            <person name="Pollak B."/>
            <person name="Reinders A."/>
            <person name="Rovekamp M."/>
            <person name="Sano R."/>
            <person name="Sawa S."/>
            <person name="Schmid M.W."/>
            <person name="Shirakawa M."/>
            <person name="Solano R."/>
            <person name="Spunde A."/>
            <person name="Suetsugu N."/>
            <person name="Sugano S."/>
            <person name="Sugiyama A."/>
            <person name="Sun R."/>
            <person name="Suzuki Y."/>
            <person name="Takenaka M."/>
            <person name="Takezawa D."/>
            <person name="Tomogane H."/>
            <person name="Tsuzuki M."/>
            <person name="Ueda T."/>
            <person name="Umeda M."/>
            <person name="Ward J.M."/>
            <person name="Watanabe Y."/>
            <person name="Yazaki K."/>
            <person name="Yokoyama R."/>
            <person name="Yoshitake Y."/>
            <person name="Yotsui I."/>
            <person name="Zachgo S."/>
            <person name="Schmutz J."/>
        </authorList>
    </citation>
    <scope>NUCLEOTIDE SEQUENCE [LARGE SCALE GENOMIC DNA]</scope>
    <source>
        <strain evidence="2">Tak-1</strain>
    </source>
</reference>
<evidence type="ECO:0000313" key="1">
    <source>
        <dbReference type="EMBL" id="PTQ44883.1"/>
    </source>
</evidence>
<gene>
    <name evidence="1" type="ORF">MARPO_0017s0008</name>
</gene>
<sequence length="69" mass="7890">MTGFESKKSSVTLSCAARRVHRSASITLQGRSHPWDALDVIRKLGHDRWHFRPRNPPSTSIRMSIYPVC</sequence>
<organism evidence="1 2">
    <name type="scientific">Marchantia polymorpha</name>
    <name type="common">Common liverwort</name>
    <name type="synonym">Marchantia aquatica</name>
    <dbReference type="NCBI Taxonomy" id="3197"/>
    <lineage>
        <taxon>Eukaryota</taxon>
        <taxon>Viridiplantae</taxon>
        <taxon>Streptophyta</taxon>
        <taxon>Embryophyta</taxon>
        <taxon>Marchantiophyta</taxon>
        <taxon>Marchantiopsida</taxon>
        <taxon>Marchantiidae</taxon>
        <taxon>Marchantiales</taxon>
        <taxon>Marchantiaceae</taxon>
        <taxon>Marchantia</taxon>
    </lineage>
</organism>